<comment type="subcellular location">
    <subcellularLocation>
        <location evidence="1">Peroxisome</location>
    </subcellularLocation>
</comment>
<keyword evidence="2" id="KW-0576">Peroxisome</keyword>
<dbReference type="InterPro" id="IPR001753">
    <property type="entry name" value="Enoyl-CoA_hydra/iso"/>
</dbReference>
<organism evidence="4 5">
    <name type="scientific">Caballeronia cordobensis</name>
    <name type="common">Burkholderia cordobensis</name>
    <dbReference type="NCBI Taxonomy" id="1353886"/>
    <lineage>
        <taxon>Bacteria</taxon>
        <taxon>Pseudomonadati</taxon>
        <taxon>Pseudomonadota</taxon>
        <taxon>Betaproteobacteria</taxon>
        <taxon>Burkholderiales</taxon>
        <taxon>Burkholderiaceae</taxon>
        <taxon>Caballeronia</taxon>
    </lineage>
</organism>
<dbReference type="CDD" id="cd06558">
    <property type="entry name" value="crotonase-like"/>
    <property type="match status" value="1"/>
</dbReference>
<evidence type="ECO:0000256" key="2">
    <source>
        <dbReference type="ARBA" id="ARBA00023140"/>
    </source>
</evidence>
<accession>A0A158IUY1</accession>
<protein>
    <submittedName>
        <fullName evidence="4">Enoyl-CoA hydratase</fullName>
    </submittedName>
</protein>
<keyword evidence="3" id="KW-0413">Isomerase</keyword>
<dbReference type="PANTHER" id="PTHR43684">
    <property type="match status" value="1"/>
</dbReference>
<dbReference type="PANTHER" id="PTHR43684:SF1">
    <property type="entry name" value="ENOYL-COA DELTA ISOMERASE 2"/>
    <property type="match status" value="1"/>
</dbReference>
<sequence>MSSYVQSAMHGGVLELRIDRPASKNAITSDMYAQLARALQDADASDEVESIILMGGDGIFTAGNDIEDFVTFPPVTDDAPVWRFFRALMHVRQPVIAAVDGPAIGIGTTMLLHADFVFATPRSFFAMPFTSLGITPEGAASVLLPLLVGRVKAADLLLCGSRMSAEQAASWGLINAVVDADALRATAYDRARALAKLPADAVQRTKRLMKEGVEQWVMRQFASEQQSMVETVTSPAAKDAFARFLQRR</sequence>
<evidence type="ECO:0000313" key="4">
    <source>
        <dbReference type="EMBL" id="SAL60368.1"/>
    </source>
</evidence>
<name>A0A158IUY1_CABCO</name>
<keyword evidence="5" id="KW-1185">Reference proteome</keyword>
<dbReference type="InterPro" id="IPR029045">
    <property type="entry name" value="ClpP/crotonase-like_dom_sf"/>
</dbReference>
<dbReference type="EMBL" id="FCNY02000016">
    <property type="protein sequence ID" value="SAL60368.1"/>
    <property type="molecule type" value="Genomic_DNA"/>
</dbReference>
<dbReference type="RefSeq" id="WP_053569969.1">
    <property type="nucleotide sequence ID" value="NZ_FCNY02000016.1"/>
</dbReference>
<evidence type="ECO:0000256" key="1">
    <source>
        <dbReference type="ARBA" id="ARBA00004275"/>
    </source>
</evidence>
<evidence type="ECO:0000313" key="5">
    <source>
        <dbReference type="Proteomes" id="UP000054740"/>
    </source>
</evidence>
<dbReference type="InterPro" id="IPR051053">
    <property type="entry name" value="ECH/Chromodomain_protein"/>
</dbReference>
<dbReference type="AlphaFoldDB" id="A0A158IUY1"/>
<evidence type="ECO:0000256" key="3">
    <source>
        <dbReference type="ARBA" id="ARBA00023235"/>
    </source>
</evidence>
<dbReference type="Pfam" id="PF00378">
    <property type="entry name" value="ECH_1"/>
    <property type="match status" value="1"/>
</dbReference>
<dbReference type="SUPFAM" id="SSF52096">
    <property type="entry name" value="ClpP/crotonase"/>
    <property type="match status" value="1"/>
</dbReference>
<dbReference type="GO" id="GO:0004165">
    <property type="term" value="F:delta(3)-delta(2)-enoyl-CoA isomerase activity"/>
    <property type="evidence" value="ECO:0007669"/>
    <property type="project" value="UniProtKB-ARBA"/>
</dbReference>
<dbReference type="Gene3D" id="3.90.226.10">
    <property type="entry name" value="2-enoyl-CoA Hydratase, Chain A, domain 1"/>
    <property type="match status" value="1"/>
</dbReference>
<proteinExistence type="predicted"/>
<gene>
    <name evidence="4" type="ORF">AWB70_05444</name>
</gene>
<dbReference type="Proteomes" id="UP000054740">
    <property type="component" value="Unassembled WGS sequence"/>
</dbReference>
<reference evidence="5" key="1">
    <citation type="submission" date="2016-01" db="EMBL/GenBank/DDBJ databases">
        <authorList>
            <person name="Peeters C."/>
        </authorList>
    </citation>
    <scope>NUCLEOTIDE SEQUENCE [LARGE SCALE GENOMIC DNA]</scope>
</reference>